<feature type="signal peptide" evidence="1">
    <location>
        <begin position="1"/>
        <end position="30"/>
    </location>
</feature>
<evidence type="ECO:0000313" key="4">
    <source>
        <dbReference type="Proteomes" id="UP000326711"/>
    </source>
</evidence>
<feature type="domain" description="SGNH hydrolase-type esterase" evidence="2">
    <location>
        <begin position="49"/>
        <end position="288"/>
    </location>
</feature>
<sequence length="298" mass="31410" precursor="true">MNLTHPRTRSRSRVAALACSLLAACGIAVAAPSATLPAAEAAPNGNIVALGDSFSANPDQVRNTLRGSVALGNTPYLRDYPKTGGCLQGPDNWPRLLQATGAGPVADWSCTAQTSRTMLGRINSAIKAGDLHRGTKSVVMAIGMNNYGPFGAKDGVDVLNHTAVANAYVADMKTAAKRIRSVAPQAKLVIVGTPAVTDARGNYCAINLVPNAPLPLSMNLITNAERSNVAMQARAAREIGAQFVEMRGKTYAQHSSCAPDKQRYVAGVIDTTTPHYNMMFHPSREGSRFIARNVAAVL</sequence>
<organism evidence="3 4">
    <name type="scientific">Corynebacterium urogenitale</name>
    <dbReference type="NCBI Taxonomy" id="2487892"/>
    <lineage>
        <taxon>Bacteria</taxon>
        <taxon>Bacillati</taxon>
        <taxon>Actinomycetota</taxon>
        <taxon>Actinomycetes</taxon>
        <taxon>Mycobacteriales</taxon>
        <taxon>Corynebacteriaceae</taxon>
        <taxon>Corynebacterium</taxon>
    </lineage>
</organism>
<proteinExistence type="predicted"/>
<dbReference type="Proteomes" id="UP000326711">
    <property type="component" value="Chromosome"/>
</dbReference>
<name>A0A5J6Z9C9_9CORY</name>
<dbReference type="SUPFAM" id="SSF52266">
    <property type="entry name" value="SGNH hydrolase"/>
    <property type="match status" value="1"/>
</dbReference>
<evidence type="ECO:0000313" key="3">
    <source>
        <dbReference type="EMBL" id="QFQ02921.1"/>
    </source>
</evidence>
<reference evidence="4" key="1">
    <citation type="submission" date="2019-10" db="EMBL/GenBank/DDBJ databases">
        <title>Complete genome sequence of Corynebacterium urogenitalis DSM 108747, isolated from the genital tract of a cow.</title>
        <authorList>
            <person name="Ruckert C."/>
            <person name="Ballas P."/>
            <person name="Wagener K."/>
            <person name="Drillich M."/>
            <person name="Kaempfer P."/>
            <person name="Busse H.-J."/>
            <person name="Ehling-Schulz M."/>
        </authorList>
    </citation>
    <scope>NUCLEOTIDE SEQUENCE [LARGE SCALE GENOMIC DNA]</scope>
    <source>
        <strain evidence="4">LMM 1652</strain>
    </source>
</reference>
<gene>
    <name evidence="3" type="ORF">CUROG_07860</name>
</gene>
<dbReference type="Gene3D" id="3.40.50.1110">
    <property type="entry name" value="SGNH hydrolase"/>
    <property type="match status" value="1"/>
</dbReference>
<accession>A0A5J6Z9C9</accession>
<keyword evidence="4" id="KW-1185">Reference proteome</keyword>
<dbReference type="Pfam" id="PF13472">
    <property type="entry name" value="Lipase_GDSL_2"/>
    <property type="match status" value="1"/>
</dbReference>
<protein>
    <recommendedName>
        <fullName evidence="2">SGNH hydrolase-type esterase domain-containing protein</fullName>
    </recommendedName>
</protein>
<dbReference type="RefSeq" id="WP_151903226.1">
    <property type="nucleotide sequence ID" value="NZ_CP045032.1"/>
</dbReference>
<evidence type="ECO:0000259" key="2">
    <source>
        <dbReference type="Pfam" id="PF13472"/>
    </source>
</evidence>
<evidence type="ECO:0000256" key="1">
    <source>
        <dbReference type="SAM" id="SignalP"/>
    </source>
</evidence>
<dbReference type="InterPro" id="IPR013830">
    <property type="entry name" value="SGNH_hydro"/>
</dbReference>
<dbReference type="AlphaFoldDB" id="A0A5J6Z9C9"/>
<dbReference type="KEGG" id="cuo:CUROG_07860"/>
<dbReference type="OrthoDB" id="4393918at2"/>
<dbReference type="PROSITE" id="PS51257">
    <property type="entry name" value="PROKAR_LIPOPROTEIN"/>
    <property type="match status" value="1"/>
</dbReference>
<keyword evidence="1" id="KW-0732">Signal</keyword>
<dbReference type="InterPro" id="IPR036514">
    <property type="entry name" value="SGNH_hydro_sf"/>
</dbReference>
<dbReference type="EMBL" id="CP045032">
    <property type="protein sequence ID" value="QFQ02921.1"/>
    <property type="molecule type" value="Genomic_DNA"/>
</dbReference>
<feature type="chain" id="PRO_5023834729" description="SGNH hydrolase-type esterase domain-containing protein" evidence="1">
    <location>
        <begin position="31"/>
        <end position="298"/>
    </location>
</feature>